<organism evidence="1 2">
    <name type="scientific">Psilocybe cf. subviscida</name>
    <dbReference type="NCBI Taxonomy" id="2480587"/>
    <lineage>
        <taxon>Eukaryota</taxon>
        <taxon>Fungi</taxon>
        <taxon>Dikarya</taxon>
        <taxon>Basidiomycota</taxon>
        <taxon>Agaricomycotina</taxon>
        <taxon>Agaricomycetes</taxon>
        <taxon>Agaricomycetidae</taxon>
        <taxon>Agaricales</taxon>
        <taxon>Agaricineae</taxon>
        <taxon>Strophariaceae</taxon>
        <taxon>Psilocybe</taxon>
    </lineage>
</organism>
<dbReference type="AlphaFoldDB" id="A0A8H5B1V1"/>
<protein>
    <submittedName>
        <fullName evidence="1">Uncharacterized protein</fullName>
    </submittedName>
</protein>
<reference evidence="1 2" key="1">
    <citation type="journal article" date="2020" name="ISME J.">
        <title>Uncovering the hidden diversity of litter-decomposition mechanisms in mushroom-forming fungi.</title>
        <authorList>
            <person name="Floudas D."/>
            <person name="Bentzer J."/>
            <person name="Ahren D."/>
            <person name="Johansson T."/>
            <person name="Persson P."/>
            <person name="Tunlid A."/>
        </authorList>
    </citation>
    <scope>NUCLEOTIDE SEQUENCE [LARGE SCALE GENOMIC DNA]</scope>
    <source>
        <strain evidence="1 2">CBS 101986</strain>
    </source>
</reference>
<sequence>MYPSLTFLPLMFDAAKAVCTGFDFAIGSIASLGNGINRWNVYDSGCNNVDGLTTNGNACFEAGMFGC</sequence>
<evidence type="ECO:0000313" key="2">
    <source>
        <dbReference type="Proteomes" id="UP000567179"/>
    </source>
</evidence>
<evidence type="ECO:0000313" key="1">
    <source>
        <dbReference type="EMBL" id="KAF5315030.1"/>
    </source>
</evidence>
<keyword evidence="2" id="KW-1185">Reference proteome</keyword>
<dbReference type="OrthoDB" id="5348716at2759"/>
<dbReference type="Proteomes" id="UP000567179">
    <property type="component" value="Unassembled WGS sequence"/>
</dbReference>
<comment type="caution">
    <text evidence="1">The sequence shown here is derived from an EMBL/GenBank/DDBJ whole genome shotgun (WGS) entry which is preliminary data.</text>
</comment>
<accession>A0A8H5B1V1</accession>
<gene>
    <name evidence="1" type="ORF">D9619_007470</name>
</gene>
<proteinExistence type="predicted"/>
<dbReference type="EMBL" id="JAACJJ010000043">
    <property type="protein sequence ID" value="KAF5315030.1"/>
    <property type="molecule type" value="Genomic_DNA"/>
</dbReference>
<name>A0A8H5B1V1_9AGAR</name>